<accession>A0ABM8ZAD7</accession>
<keyword evidence="2" id="KW-1185">Reference proteome</keyword>
<gene>
    <name evidence="1" type="ORF">WGH24286_00863</name>
</gene>
<evidence type="ECO:0000313" key="2">
    <source>
        <dbReference type="Proteomes" id="UP000789719"/>
    </source>
</evidence>
<dbReference type="RefSeq" id="WP_230098536.1">
    <property type="nucleotide sequence ID" value="NZ_CAKKNT010000009.1"/>
</dbReference>
<name>A0ABM8ZAD7_9LACO</name>
<sequence length="327" mass="37144">MSKQTNLPAGVLPSQSLTNYNNEIKQSLQAGFEFTELLSTVLQTTSPSELLQAIQGLMKLRLGSNQVQFPHQYSTADWFLLFTTRLLEINQVTDFSLASAPDHEELGVFLAGTGTKVRYQFSEATRSGAYFTEIESDKQLFYLDFAARKLTFNSKDIIDFFMVQPTTQILPAESDQVINVLLDFAAILAKNLEFEIDYSILETNNEYRYQTVSAELPSQILDKLFIASAPANVLMQPVESGFGARLVLTDELELRFLQSEDNRQLSKYWHFEVLDAQGKASLLNVLVNFPFIQRWYLENREVLEIQPAQPTMVADEVKVEVLQPRSI</sequence>
<comment type="caution">
    <text evidence="1">The sequence shown here is derived from an EMBL/GenBank/DDBJ whole genome shotgun (WGS) entry which is preliminary data.</text>
</comment>
<reference evidence="1 2" key="1">
    <citation type="submission" date="2021-11" db="EMBL/GenBank/DDBJ databases">
        <authorList>
            <person name="Depoorter E."/>
        </authorList>
    </citation>
    <scope>NUCLEOTIDE SEQUENCE [LARGE SCALE GENOMIC DNA]</scope>
    <source>
        <strain evidence="1 2">LMG 24286</strain>
    </source>
</reference>
<organism evidence="1 2">
    <name type="scientific">Periweissella ghanensis</name>
    <dbReference type="NCBI Taxonomy" id="467997"/>
    <lineage>
        <taxon>Bacteria</taxon>
        <taxon>Bacillati</taxon>
        <taxon>Bacillota</taxon>
        <taxon>Bacilli</taxon>
        <taxon>Lactobacillales</taxon>
        <taxon>Lactobacillaceae</taxon>
        <taxon>Periweissella</taxon>
    </lineage>
</organism>
<proteinExistence type="predicted"/>
<dbReference type="Proteomes" id="UP000789719">
    <property type="component" value="Unassembled WGS sequence"/>
</dbReference>
<protein>
    <submittedName>
        <fullName evidence="1">Uncharacterized protein</fullName>
    </submittedName>
</protein>
<evidence type="ECO:0000313" key="1">
    <source>
        <dbReference type="EMBL" id="CAH0418445.1"/>
    </source>
</evidence>
<dbReference type="EMBL" id="CAKKNT010000009">
    <property type="protein sequence ID" value="CAH0418445.1"/>
    <property type="molecule type" value="Genomic_DNA"/>
</dbReference>